<dbReference type="SMART" id="SM00060">
    <property type="entry name" value="FN3"/>
    <property type="match status" value="2"/>
</dbReference>
<dbReference type="InterPro" id="IPR000242">
    <property type="entry name" value="PTP_cat"/>
</dbReference>
<dbReference type="InterPro" id="IPR036116">
    <property type="entry name" value="FN3_sf"/>
</dbReference>
<reference evidence="5 6" key="1">
    <citation type="submission" date="2016-04" db="EMBL/GenBank/DDBJ databases">
        <title>The genome of Intoshia linei affirms orthonectids as highly simplified spiralians.</title>
        <authorList>
            <person name="Mikhailov K.V."/>
            <person name="Slusarev G.S."/>
            <person name="Nikitin M.A."/>
            <person name="Logacheva M.D."/>
            <person name="Penin A."/>
            <person name="Aleoshin V."/>
            <person name="Panchin Y.V."/>
        </authorList>
    </citation>
    <scope>NUCLEOTIDE SEQUENCE [LARGE SCALE GENOMIC DNA]</scope>
    <source>
        <strain evidence="5">Intl2013</strain>
        <tissue evidence="5">Whole animal</tissue>
    </source>
</reference>
<dbReference type="PANTHER" id="PTHR46957:SF3">
    <property type="entry name" value="CYTOKINE RECEPTOR"/>
    <property type="match status" value="1"/>
</dbReference>
<feature type="chain" id="PRO_5008056801" description="Tyrosine-protein phosphatase domain-containing protein" evidence="3">
    <location>
        <begin position="21"/>
        <end position="1156"/>
    </location>
</feature>
<dbReference type="InterPro" id="IPR029021">
    <property type="entry name" value="Prot-tyrosine_phosphatase-like"/>
</dbReference>
<dbReference type="EMBL" id="LWCA01000405">
    <property type="protein sequence ID" value="OAF68679.1"/>
    <property type="molecule type" value="Genomic_DNA"/>
</dbReference>
<organism evidence="5 6">
    <name type="scientific">Intoshia linei</name>
    <dbReference type="NCBI Taxonomy" id="1819745"/>
    <lineage>
        <taxon>Eukaryota</taxon>
        <taxon>Metazoa</taxon>
        <taxon>Spiralia</taxon>
        <taxon>Lophotrochozoa</taxon>
        <taxon>Mesozoa</taxon>
        <taxon>Orthonectida</taxon>
        <taxon>Rhopaluridae</taxon>
        <taxon>Intoshia</taxon>
    </lineage>
</organism>
<feature type="signal peptide" evidence="3">
    <location>
        <begin position="1"/>
        <end position="20"/>
    </location>
</feature>
<feature type="non-terminal residue" evidence="5">
    <location>
        <position position="1156"/>
    </location>
</feature>
<keyword evidence="2" id="KW-0472">Membrane</keyword>
<dbReference type="Gene3D" id="3.90.190.10">
    <property type="entry name" value="Protein tyrosine phosphatase superfamily"/>
    <property type="match status" value="1"/>
</dbReference>
<dbReference type="InterPro" id="IPR013783">
    <property type="entry name" value="Ig-like_fold"/>
</dbReference>
<dbReference type="GO" id="GO:0016020">
    <property type="term" value="C:membrane"/>
    <property type="evidence" value="ECO:0007669"/>
    <property type="project" value="UniProtKB-SubCell"/>
</dbReference>
<dbReference type="GO" id="GO:0004725">
    <property type="term" value="F:protein tyrosine phosphatase activity"/>
    <property type="evidence" value="ECO:0007669"/>
    <property type="project" value="InterPro"/>
</dbReference>
<keyword evidence="3" id="KW-0732">Signal</keyword>
<evidence type="ECO:0000313" key="6">
    <source>
        <dbReference type="Proteomes" id="UP000078046"/>
    </source>
</evidence>
<comment type="caution">
    <text evidence="5">The sequence shown here is derived from an EMBL/GenBank/DDBJ whole genome shotgun (WGS) entry which is preliminary data.</text>
</comment>
<dbReference type="SUPFAM" id="SSF52799">
    <property type="entry name" value="(Phosphotyrosine protein) phosphatases II"/>
    <property type="match status" value="1"/>
</dbReference>
<dbReference type="InterPro" id="IPR003961">
    <property type="entry name" value="FN3_dom"/>
</dbReference>
<accession>A0A177B320</accession>
<evidence type="ECO:0000256" key="3">
    <source>
        <dbReference type="SAM" id="SignalP"/>
    </source>
</evidence>
<protein>
    <recommendedName>
        <fullName evidence="4">Tyrosine-protein phosphatase domain-containing protein</fullName>
    </recommendedName>
</protein>
<dbReference type="Pfam" id="PF00102">
    <property type="entry name" value="Y_phosphatase"/>
    <property type="match status" value="1"/>
</dbReference>
<proteinExistence type="predicted"/>
<dbReference type="AlphaFoldDB" id="A0A177B320"/>
<dbReference type="Proteomes" id="UP000078046">
    <property type="component" value="Unassembled WGS sequence"/>
</dbReference>
<name>A0A177B320_9BILA</name>
<evidence type="ECO:0000256" key="2">
    <source>
        <dbReference type="SAM" id="Phobius"/>
    </source>
</evidence>
<gene>
    <name evidence="5" type="ORF">A3Q56_03591</name>
</gene>
<sequence>MKNLLSNAIFLILLFNLSRSQKQTRWYNNKILCQNCENVTFPESNITIIDIPREGTSLSSNNTVTNFLYKVNDSLKTYFDFITQSLGKFKNFYALQVNWNAPGFKNLDPEIKCVINIRENETNVNFTKYLRNNSYLYNFIPGLNYSCRLECTLYDEKVTTTTFYSIMPIITISIDQYTVKWNYYQKTIKYLLEPNFNIYENQDLREIWNQIKKLVFIQVLISSEERFDVFNVDANTNYFKMNDTGNFQNVQVYFNYKKNAIYSKKYSVPLQNLNLKLDDISENHVILRWNKIQSSNSYFVDCKKHGNFTTNVNRIYLKNLFPGAGYSCQVLALNNSIILSLNNLKFNTAPSSIGAVSFNILEKKSNVSTFVVFLNLKKSFADQCLIEIENTTLKVNKVQISLFKENVGLINLRPNFSEYKVSLTDLTLPPSSNFLFKISTLKGTIYSAIKLIGQFYTRPFANINLELLESCENFILLKLTANHSKSNGYEIRIKNVNETVYSFNFSIVNFKLKNLSPGEIYHVSSRIKFKNKFSEPQNFFFSTQPESPFLEFSTLSNSITLSIWTQRGNVDHFLISMEGPKDLRLERRISAKNSPKNLYLEKNEWPIENYEKNLTLSKFLDNVNIYKKYKVTFSQLLPYSFYTVHTKSVFNGITSKQHKFEVRTNQAAPSAIRNFFASILNYNTIVLRWSLPWSMNGIIKNFIIIITEHSNGKKLYTDKLEIQRDTWSQMHMYQYNIKKLGSSINFTISACTVACGVPYTILVDSDKAPRFLQRSSIFFQKIPDQFISPTSLTIRFPVAKHTKFYEIYVSTESFNQRFYSEVKWFTFDVSKKGTFISAICHQNKFDELINTDYNKLIYCDDKKCCLVRERIGKQGISHLVNETNINSPTEIQNTGFIQYIIFTLGSDMTCKHKNNASLLCNGPLIANKSYYITVQAVNEYSFDEFKIGPIKTKEPVFPKDRKLTIVYVSMAVIAIVLLLVIFLFFWIYTRKRYNWFNMPSKSGVTHKLSPKSSSRKISLSYKKKRMPIDLKKFNIHTKLMSADSDFLFSEEFEDLDLIGCEMAISVSQLPENRHKNRFTNILPYNSTRVVLKTIDSNPGSDYINANWIPRFVTHRIWKHSESANDCYFCILERRKQTNKLSLYSYSATKTLPIPME</sequence>
<keyword evidence="2" id="KW-1133">Transmembrane helix</keyword>
<feature type="domain" description="Tyrosine-protein phosphatase" evidence="4">
    <location>
        <begin position="1048"/>
        <end position="1144"/>
    </location>
</feature>
<keyword evidence="2" id="KW-0812">Transmembrane</keyword>
<dbReference type="OrthoDB" id="6272991at2759"/>
<keyword evidence="6" id="KW-1185">Reference proteome</keyword>
<dbReference type="CDD" id="cd00063">
    <property type="entry name" value="FN3"/>
    <property type="match status" value="1"/>
</dbReference>
<feature type="transmembrane region" description="Helical" evidence="2">
    <location>
        <begin position="965"/>
        <end position="988"/>
    </location>
</feature>
<dbReference type="SUPFAM" id="SSF49265">
    <property type="entry name" value="Fibronectin type III"/>
    <property type="match status" value="2"/>
</dbReference>
<evidence type="ECO:0000313" key="5">
    <source>
        <dbReference type="EMBL" id="OAF68679.1"/>
    </source>
</evidence>
<dbReference type="InterPro" id="IPR050713">
    <property type="entry name" value="RTP_Phos/Ushers"/>
</dbReference>
<evidence type="ECO:0000256" key="1">
    <source>
        <dbReference type="ARBA" id="ARBA00022912"/>
    </source>
</evidence>
<keyword evidence="1" id="KW-0904">Protein phosphatase</keyword>
<keyword evidence="1" id="KW-0378">Hydrolase</keyword>
<evidence type="ECO:0000259" key="4">
    <source>
        <dbReference type="PROSITE" id="PS50055"/>
    </source>
</evidence>
<dbReference type="Gene3D" id="2.60.40.10">
    <property type="entry name" value="Immunoglobulins"/>
    <property type="match status" value="1"/>
</dbReference>
<dbReference type="PROSITE" id="PS50055">
    <property type="entry name" value="TYR_PHOSPHATASE_PTP"/>
    <property type="match status" value="1"/>
</dbReference>
<dbReference type="PANTHER" id="PTHR46957">
    <property type="entry name" value="CYTOKINE RECEPTOR"/>
    <property type="match status" value="1"/>
</dbReference>